<accession>W4MG50</accession>
<comment type="caution">
    <text evidence="4">The sequence shown here is derived from an EMBL/GenBank/DDBJ whole genome shotgun (WGS) entry which is preliminary data.</text>
</comment>
<dbReference type="PANTHER" id="PTHR10605">
    <property type="entry name" value="HEPARAN SULFATE SULFOTRANSFERASE"/>
    <property type="match status" value="1"/>
</dbReference>
<protein>
    <recommendedName>
        <fullName evidence="3">Sulfotransferase domain-containing protein</fullName>
    </recommendedName>
</protein>
<dbReference type="PANTHER" id="PTHR10605:SF56">
    <property type="entry name" value="BIFUNCTIONAL HEPARAN SULFATE N-DEACETYLASE_N-SULFOTRANSFERASE"/>
    <property type="match status" value="1"/>
</dbReference>
<keyword evidence="5" id="KW-1185">Reference proteome</keyword>
<dbReference type="EMBL" id="AZHX01000039">
    <property type="protein sequence ID" value="ETX09170.1"/>
    <property type="molecule type" value="Genomic_DNA"/>
</dbReference>
<name>W4MG50_9BACT</name>
<dbReference type="Proteomes" id="UP000019140">
    <property type="component" value="Unassembled WGS sequence"/>
</dbReference>
<reference evidence="4 5" key="1">
    <citation type="journal article" date="2014" name="Nature">
        <title>An environmental bacterial taxon with a large and distinct metabolic repertoire.</title>
        <authorList>
            <person name="Wilson M.C."/>
            <person name="Mori T."/>
            <person name="Ruckert C."/>
            <person name="Uria A.R."/>
            <person name="Helf M.J."/>
            <person name="Takada K."/>
            <person name="Gernert C."/>
            <person name="Steffens U.A."/>
            <person name="Heycke N."/>
            <person name="Schmitt S."/>
            <person name="Rinke C."/>
            <person name="Helfrich E.J."/>
            <person name="Brachmann A.O."/>
            <person name="Gurgui C."/>
            <person name="Wakimoto T."/>
            <person name="Kracht M."/>
            <person name="Crusemann M."/>
            <person name="Hentschel U."/>
            <person name="Abe I."/>
            <person name="Matsunaga S."/>
            <person name="Kalinowski J."/>
            <person name="Takeyama H."/>
            <person name="Piel J."/>
        </authorList>
    </citation>
    <scope>NUCLEOTIDE SEQUENCE [LARGE SCALE GENOMIC DNA]</scope>
    <source>
        <strain evidence="5">TSY2</strain>
    </source>
</reference>
<dbReference type="HOGENOM" id="CLU_017703_1_1_7"/>
<evidence type="ECO:0000256" key="2">
    <source>
        <dbReference type="ARBA" id="ARBA00023180"/>
    </source>
</evidence>
<gene>
    <name evidence="4" type="ORF">ETSY2_01055</name>
</gene>
<dbReference type="InterPro" id="IPR000863">
    <property type="entry name" value="Sulfotransferase_dom"/>
</dbReference>
<evidence type="ECO:0000259" key="3">
    <source>
        <dbReference type="Pfam" id="PF00685"/>
    </source>
</evidence>
<dbReference type="Gene3D" id="3.40.50.300">
    <property type="entry name" value="P-loop containing nucleotide triphosphate hydrolases"/>
    <property type="match status" value="1"/>
</dbReference>
<evidence type="ECO:0000313" key="5">
    <source>
        <dbReference type="Proteomes" id="UP000019140"/>
    </source>
</evidence>
<evidence type="ECO:0000313" key="4">
    <source>
        <dbReference type="EMBL" id="ETX09170.1"/>
    </source>
</evidence>
<evidence type="ECO:0000256" key="1">
    <source>
        <dbReference type="ARBA" id="ARBA00022679"/>
    </source>
</evidence>
<dbReference type="AlphaFoldDB" id="W4MG50"/>
<keyword evidence="2" id="KW-0325">Glycoprotein</keyword>
<keyword evidence="1" id="KW-0808">Transferase</keyword>
<feature type="domain" description="Sulfotransferase" evidence="3">
    <location>
        <begin position="4"/>
        <end position="177"/>
    </location>
</feature>
<dbReference type="InterPro" id="IPR027417">
    <property type="entry name" value="P-loop_NTPase"/>
</dbReference>
<organism evidence="4 5">
    <name type="scientific">Candidatus Entotheonella gemina</name>
    <dbReference type="NCBI Taxonomy" id="1429439"/>
    <lineage>
        <taxon>Bacteria</taxon>
        <taxon>Pseudomonadati</taxon>
        <taxon>Nitrospinota/Tectimicrobiota group</taxon>
        <taxon>Candidatus Tectimicrobiota</taxon>
        <taxon>Candidatus Entotheonellia</taxon>
        <taxon>Candidatus Entotheonellales</taxon>
        <taxon>Candidatus Entotheonellaceae</taxon>
        <taxon>Candidatus Entotheonella</taxon>
    </lineage>
</organism>
<dbReference type="Pfam" id="PF00685">
    <property type="entry name" value="Sulfotransfer_1"/>
    <property type="match status" value="1"/>
</dbReference>
<proteinExistence type="predicted"/>
<dbReference type="GO" id="GO:0008146">
    <property type="term" value="F:sulfotransferase activity"/>
    <property type="evidence" value="ECO:0007669"/>
    <property type="project" value="InterPro"/>
</dbReference>
<dbReference type="SUPFAM" id="SSF52540">
    <property type="entry name" value="P-loop containing nucleoside triphosphate hydrolases"/>
    <property type="match status" value="1"/>
</dbReference>
<dbReference type="InterPro" id="IPR037359">
    <property type="entry name" value="NST/OST"/>
</dbReference>
<sequence>MKPHFVGIGAQKAGTSWLHACLYEHPGIYMPASKEIHFFSKYYDRGIPWYESHFRACRATQRAGEFSPTYLYHPDAAKRLHNYHPDIQLIVCLREPVARTISAYRYAIRIGALPPTMPLSEVLKHYPAYVEHSRYAMQLERYLQYFRRQHMLILFYEEIAASPHTLMDAVYAFLGVDGQFRPAMAGRRVNASLGAPRVGQLDRWLKRGAASLRHAGFDRLVWHLSRSRFAECVRRLNAHPLTPQPLPVETLAELYQSFAPEVRATADLIGRDVPVSWLAPMTQPTEAMDVIRP</sequence>